<evidence type="ECO:0000313" key="11">
    <source>
        <dbReference type="EMBL" id="AOS46878.1"/>
    </source>
</evidence>
<dbReference type="GO" id="GO:0004735">
    <property type="term" value="F:pyrroline-5-carboxylate reductase activity"/>
    <property type="evidence" value="ECO:0007669"/>
    <property type="project" value="UniProtKB-UniRule"/>
</dbReference>
<dbReference type="NCBIfam" id="TIGR00112">
    <property type="entry name" value="proC"/>
    <property type="match status" value="1"/>
</dbReference>
<keyword evidence="5" id="KW-0028">Amino-acid biosynthesis</keyword>
<dbReference type="EC" id="1.5.1.2" evidence="5 6"/>
<evidence type="ECO:0000256" key="6">
    <source>
        <dbReference type="NCBIfam" id="TIGR00112"/>
    </source>
</evidence>
<dbReference type="Proteomes" id="UP000095214">
    <property type="component" value="Chromosome"/>
</dbReference>
<evidence type="ECO:0000256" key="1">
    <source>
        <dbReference type="ARBA" id="ARBA00005525"/>
    </source>
</evidence>
<gene>
    <name evidence="5" type="primary">proC</name>
    <name evidence="11" type="ORF">BH719_02535</name>
</gene>
<keyword evidence="5" id="KW-0963">Cytoplasm</keyword>
<dbReference type="GO" id="GO:0055129">
    <property type="term" value="P:L-proline biosynthetic process"/>
    <property type="evidence" value="ECO:0007669"/>
    <property type="project" value="UniProtKB-UniRule"/>
</dbReference>
<dbReference type="SUPFAM" id="SSF51735">
    <property type="entry name" value="NAD(P)-binding Rossmann-fold domains"/>
    <property type="match status" value="1"/>
</dbReference>
<dbReference type="OrthoDB" id="9805754at2"/>
<feature type="chain" id="PRO_5009105458" description="Pyrroline-5-carboxylate reductase" evidence="8">
    <location>
        <begin position="22"/>
        <end position="268"/>
    </location>
</feature>
<name>A0A1D8B165_9ACTO</name>
<dbReference type="InterPro" id="IPR008927">
    <property type="entry name" value="6-PGluconate_DH-like_C_sf"/>
</dbReference>
<comment type="subcellular location">
    <subcellularLocation>
        <location evidence="5">Cytoplasm</location>
    </subcellularLocation>
</comment>
<dbReference type="PANTHER" id="PTHR11645">
    <property type="entry name" value="PYRROLINE-5-CARBOXYLATE REDUCTASE"/>
    <property type="match status" value="1"/>
</dbReference>
<evidence type="ECO:0000256" key="8">
    <source>
        <dbReference type="SAM" id="SignalP"/>
    </source>
</evidence>
<feature type="binding site" evidence="7">
    <location>
        <position position="54"/>
    </location>
    <ligand>
        <name>NADPH</name>
        <dbReference type="ChEBI" id="CHEBI:57783"/>
    </ligand>
</feature>
<sequence length="268" mass="27257">MKFGFVGTGAMVSAIVRGAAAAGFNASDFVLSNRTPQDAKALADEVGATTARSNGSLAHQVDVLVLGVKPAVQPGVIEQIAHIVRERPEMCVVSLAAGRTLDAILEDFGACVPLVRVMPNVAAQIGQSMSALCSVGAADDQVAAVRRLMDAVGRTVVIDEKLFPVFQSLASCSPAWLFQVIDSLARAGVKHGLPKDIAVRVVAQAMAGSASLVLAASEEGRVPAQLIDQVCSPGGTTIAGLLAAEEGGLSASLVGAVDASIHADSHLG</sequence>
<feature type="domain" description="Pyrroline-5-carboxylate reductase catalytic N-terminal" evidence="9">
    <location>
        <begin position="2"/>
        <end position="98"/>
    </location>
</feature>
<dbReference type="UniPathway" id="UPA00098">
    <property type="reaction ID" value="UER00361"/>
</dbReference>
<comment type="similarity">
    <text evidence="1 5">Belongs to the pyrroline-5-carboxylate reductase family.</text>
</comment>
<keyword evidence="12" id="KW-1185">Reference proteome</keyword>
<dbReference type="Pfam" id="PF03807">
    <property type="entry name" value="F420_oxidored"/>
    <property type="match status" value="1"/>
</dbReference>
<keyword evidence="3 5" id="KW-0560">Oxidoreductase</keyword>
<dbReference type="GO" id="GO:0005737">
    <property type="term" value="C:cytoplasm"/>
    <property type="evidence" value="ECO:0007669"/>
    <property type="project" value="UniProtKB-SubCell"/>
</dbReference>
<dbReference type="PIRSF" id="PIRSF000193">
    <property type="entry name" value="Pyrrol-5-carb_rd"/>
    <property type="match status" value="1"/>
</dbReference>
<organism evidence="11 12">
    <name type="scientific">Pauljensenia hongkongensis</name>
    <dbReference type="NCBI Taxonomy" id="178339"/>
    <lineage>
        <taxon>Bacteria</taxon>
        <taxon>Bacillati</taxon>
        <taxon>Actinomycetota</taxon>
        <taxon>Actinomycetes</taxon>
        <taxon>Actinomycetales</taxon>
        <taxon>Actinomycetaceae</taxon>
        <taxon>Pauljensenia</taxon>
    </lineage>
</organism>
<evidence type="ECO:0000259" key="9">
    <source>
        <dbReference type="Pfam" id="PF03807"/>
    </source>
</evidence>
<evidence type="ECO:0000259" key="10">
    <source>
        <dbReference type="Pfam" id="PF14748"/>
    </source>
</evidence>
<comment type="pathway">
    <text evidence="5">Amino-acid biosynthesis; L-proline biosynthesis; L-proline from L-glutamate 5-semialdehyde: step 1/1.</text>
</comment>
<evidence type="ECO:0000256" key="4">
    <source>
        <dbReference type="ARBA" id="ARBA00058118"/>
    </source>
</evidence>
<evidence type="ECO:0000313" key="12">
    <source>
        <dbReference type="Proteomes" id="UP000095214"/>
    </source>
</evidence>
<dbReference type="STRING" id="178339.BH719_02535"/>
<proteinExistence type="inferred from homology"/>
<evidence type="ECO:0000256" key="5">
    <source>
        <dbReference type="HAMAP-Rule" id="MF_01925"/>
    </source>
</evidence>
<dbReference type="Gene3D" id="1.10.3730.10">
    <property type="entry name" value="ProC C-terminal domain-like"/>
    <property type="match status" value="1"/>
</dbReference>
<feature type="signal peptide" evidence="8">
    <location>
        <begin position="1"/>
        <end position="21"/>
    </location>
</feature>
<accession>A0A1D8B165</accession>
<comment type="catalytic activity">
    <reaction evidence="5">
        <text>L-proline + NAD(+) = (S)-1-pyrroline-5-carboxylate + NADH + 2 H(+)</text>
        <dbReference type="Rhea" id="RHEA:14105"/>
        <dbReference type="ChEBI" id="CHEBI:15378"/>
        <dbReference type="ChEBI" id="CHEBI:17388"/>
        <dbReference type="ChEBI" id="CHEBI:57540"/>
        <dbReference type="ChEBI" id="CHEBI:57945"/>
        <dbReference type="ChEBI" id="CHEBI:60039"/>
        <dbReference type="EC" id="1.5.1.2"/>
    </reaction>
</comment>
<dbReference type="InterPro" id="IPR029036">
    <property type="entry name" value="P5CR_dimer"/>
</dbReference>
<dbReference type="PANTHER" id="PTHR11645:SF0">
    <property type="entry name" value="PYRROLINE-5-CARBOXYLATE REDUCTASE 3"/>
    <property type="match status" value="1"/>
</dbReference>
<dbReference type="InterPro" id="IPR028939">
    <property type="entry name" value="P5C_Rdtase_cat_N"/>
</dbReference>
<reference evidence="11 12" key="1">
    <citation type="submission" date="2016-09" db="EMBL/GenBank/DDBJ databases">
        <title>Complete genome sequence of Actinomyces hongkongensis HKU8.</title>
        <authorList>
            <person name="Gao Y.-X."/>
            <person name="Zhou Y.-Y."/>
            <person name="Xie Y."/>
            <person name="Wang M."/>
            <person name="Wang S.-J."/>
            <person name="Shen S.-G."/>
        </authorList>
    </citation>
    <scope>NUCLEOTIDE SEQUENCE [LARGE SCALE GENOMIC DNA]</scope>
    <source>
        <strain evidence="11 12">HKU8</strain>
    </source>
</reference>
<dbReference type="EMBL" id="CP017298">
    <property type="protein sequence ID" value="AOS46878.1"/>
    <property type="molecule type" value="Genomic_DNA"/>
</dbReference>
<evidence type="ECO:0000256" key="7">
    <source>
        <dbReference type="PIRSR" id="PIRSR000193-1"/>
    </source>
</evidence>
<dbReference type="InterPro" id="IPR000304">
    <property type="entry name" value="Pyrroline-COOH_reductase"/>
</dbReference>
<comment type="catalytic activity">
    <reaction evidence="5">
        <text>L-proline + NADP(+) = (S)-1-pyrroline-5-carboxylate + NADPH + 2 H(+)</text>
        <dbReference type="Rhea" id="RHEA:14109"/>
        <dbReference type="ChEBI" id="CHEBI:15378"/>
        <dbReference type="ChEBI" id="CHEBI:17388"/>
        <dbReference type="ChEBI" id="CHEBI:57783"/>
        <dbReference type="ChEBI" id="CHEBI:58349"/>
        <dbReference type="ChEBI" id="CHEBI:60039"/>
        <dbReference type="EC" id="1.5.1.2"/>
    </reaction>
</comment>
<dbReference type="Gene3D" id="3.40.50.720">
    <property type="entry name" value="NAD(P)-binding Rossmann-like Domain"/>
    <property type="match status" value="1"/>
</dbReference>
<evidence type="ECO:0000256" key="2">
    <source>
        <dbReference type="ARBA" id="ARBA00022857"/>
    </source>
</evidence>
<dbReference type="Pfam" id="PF14748">
    <property type="entry name" value="P5CR_dimer"/>
    <property type="match status" value="1"/>
</dbReference>
<dbReference type="FunFam" id="1.10.3730.10:FF:000001">
    <property type="entry name" value="Pyrroline-5-carboxylate reductase"/>
    <property type="match status" value="1"/>
</dbReference>
<dbReference type="KEGG" id="phon:BH719_02535"/>
<dbReference type="HAMAP" id="MF_01925">
    <property type="entry name" value="P5C_reductase"/>
    <property type="match status" value="1"/>
</dbReference>
<keyword evidence="8" id="KW-0732">Signal</keyword>
<protein>
    <recommendedName>
        <fullName evidence="5 6">Pyrroline-5-carboxylate reductase</fullName>
        <shortName evidence="5">P5C reductase</shortName>
        <shortName evidence="5">P5CR</shortName>
        <ecNumber evidence="5 6">1.5.1.2</ecNumber>
    </recommendedName>
    <alternativeName>
        <fullName evidence="5">PCA reductase</fullName>
    </alternativeName>
</protein>
<feature type="domain" description="Pyrroline-5-carboxylate reductase dimerisation" evidence="10">
    <location>
        <begin position="160"/>
        <end position="264"/>
    </location>
</feature>
<dbReference type="InterPro" id="IPR036291">
    <property type="entry name" value="NAD(P)-bd_dom_sf"/>
</dbReference>
<evidence type="ECO:0000256" key="3">
    <source>
        <dbReference type="ARBA" id="ARBA00023002"/>
    </source>
</evidence>
<dbReference type="RefSeq" id="WP_009743174.1">
    <property type="nucleotide sequence ID" value="NZ_CP017298.1"/>
</dbReference>
<dbReference type="AlphaFoldDB" id="A0A1D8B165"/>
<dbReference type="SUPFAM" id="SSF48179">
    <property type="entry name" value="6-phosphogluconate dehydrogenase C-terminal domain-like"/>
    <property type="match status" value="1"/>
</dbReference>
<keyword evidence="5" id="KW-0641">Proline biosynthesis</keyword>
<keyword evidence="2 5" id="KW-0521">NADP</keyword>
<comment type="function">
    <text evidence="4 5">Catalyzes the reduction of 1-pyrroline-5-carboxylate (PCA) to L-proline.</text>
</comment>